<accession>A0AAV1IVN4</accession>
<dbReference type="EMBL" id="CAVLEF010000001">
    <property type="protein sequence ID" value="CAK1540747.1"/>
    <property type="molecule type" value="Genomic_DNA"/>
</dbReference>
<reference evidence="2 3" key="1">
    <citation type="submission" date="2023-11" db="EMBL/GenBank/DDBJ databases">
        <authorList>
            <person name="Okamura Y."/>
        </authorList>
    </citation>
    <scope>NUCLEOTIDE SEQUENCE [LARGE SCALE GENOMIC DNA]</scope>
</reference>
<name>A0AAV1IVN4_9NEOP</name>
<dbReference type="AlphaFoldDB" id="A0AAV1IVN4"/>
<evidence type="ECO:0008006" key="4">
    <source>
        <dbReference type="Google" id="ProtNLM"/>
    </source>
</evidence>
<comment type="caution">
    <text evidence="2">The sequence shown here is derived from an EMBL/GenBank/DDBJ whole genome shotgun (WGS) entry which is preliminary data.</text>
</comment>
<gene>
    <name evidence="2" type="ORF">LNINA_LOCUS778</name>
</gene>
<proteinExistence type="predicted"/>
<feature type="compositionally biased region" description="Acidic residues" evidence="1">
    <location>
        <begin position="54"/>
        <end position="73"/>
    </location>
</feature>
<sequence>MSSWAENFTMASNWQIKHELAYWKARAKALEYENGLLHDIIRKNHLGNQREQDTDNEDSEEQNEADDQNEEFDENAHCVEEDEEFTVSEEFIEFIKANAKFKEDARRERELLRQKENTDDITDEPQQTSVLSEDHYKELYGDKWERICALEMSLTADFMDKKDEYKPAYWPNIPFNFS</sequence>
<feature type="region of interest" description="Disordered" evidence="1">
    <location>
        <begin position="47"/>
        <end position="84"/>
    </location>
</feature>
<evidence type="ECO:0000313" key="2">
    <source>
        <dbReference type="EMBL" id="CAK1540747.1"/>
    </source>
</evidence>
<dbReference type="Proteomes" id="UP001497472">
    <property type="component" value="Unassembled WGS sequence"/>
</dbReference>
<evidence type="ECO:0000313" key="3">
    <source>
        <dbReference type="Proteomes" id="UP001497472"/>
    </source>
</evidence>
<protein>
    <recommendedName>
        <fullName evidence="4">Gem-associated protein 8</fullName>
    </recommendedName>
</protein>
<organism evidence="2 3">
    <name type="scientific">Leptosia nina</name>
    <dbReference type="NCBI Taxonomy" id="320188"/>
    <lineage>
        <taxon>Eukaryota</taxon>
        <taxon>Metazoa</taxon>
        <taxon>Ecdysozoa</taxon>
        <taxon>Arthropoda</taxon>
        <taxon>Hexapoda</taxon>
        <taxon>Insecta</taxon>
        <taxon>Pterygota</taxon>
        <taxon>Neoptera</taxon>
        <taxon>Endopterygota</taxon>
        <taxon>Lepidoptera</taxon>
        <taxon>Glossata</taxon>
        <taxon>Ditrysia</taxon>
        <taxon>Papilionoidea</taxon>
        <taxon>Pieridae</taxon>
        <taxon>Pierinae</taxon>
        <taxon>Leptosia</taxon>
    </lineage>
</organism>
<evidence type="ECO:0000256" key="1">
    <source>
        <dbReference type="SAM" id="MobiDB-lite"/>
    </source>
</evidence>
<keyword evidence="3" id="KW-1185">Reference proteome</keyword>